<evidence type="ECO:0000256" key="1">
    <source>
        <dbReference type="SAM" id="Phobius"/>
    </source>
</evidence>
<protein>
    <submittedName>
        <fullName evidence="2">Uncharacterized protein</fullName>
    </submittedName>
</protein>
<organism evidence="2">
    <name type="scientific">Podoviridae sp. ctZ5d16</name>
    <dbReference type="NCBI Taxonomy" id="2825257"/>
    <lineage>
        <taxon>Viruses</taxon>
        <taxon>Duplodnaviria</taxon>
        <taxon>Heunggongvirae</taxon>
        <taxon>Uroviricota</taxon>
        <taxon>Caudoviricetes</taxon>
    </lineage>
</organism>
<feature type="transmembrane region" description="Helical" evidence="1">
    <location>
        <begin position="60"/>
        <end position="78"/>
    </location>
</feature>
<reference evidence="2" key="1">
    <citation type="journal article" date="2021" name="Proc. Natl. Acad. Sci. U.S.A.">
        <title>A Catalog of Tens of Thousands of Viruses from Human Metagenomes Reveals Hidden Associations with Chronic Diseases.</title>
        <authorList>
            <person name="Tisza M.J."/>
            <person name="Buck C.B."/>
        </authorList>
    </citation>
    <scope>NUCLEOTIDE SEQUENCE</scope>
    <source>
        <strain evidence="2">CtZ5d16</strain>
    </source>
</reference>
<keyword evidence="1" id="KW-0812">Transmembrane</keyword>
<sequence length="247" mass="28250">MGYLLIITFLFTAIIYLFFPIVFIIIGKRYIQSRLILIAVLNGLIVYFMFYLSGLGVADQLPNFNAAVIWSFVSYFIMDKFISMPKYAHDAEKFTKSSMVSNCSEKRFSISAISLGVLVSLLFWLNVRQGFGSASMEANYSNSLSEAQTESYEKGFEEGYGAGYEEAHSDSDSEYQSGYDEGYTDARIELLKNFVLEKNYEICWWDFSGMYHRDVRCSYIDGIENVVPALKSEMEESGIKPCFQCYK</sequence>
<dbReference type="EMBL" id="BK015606">
    <property type="protein sequence ID" value="DAE15497.1"/>
    <property type="molecule type" value="Genomic_DNA"/>
</dbReference>
<feature type="transmembrane region" description="Helical" evidence="1">
    <location>
        <begin position="35"/>
        <end position="54"/>
    </location>
</feature>
<feature type="transmembrane region" description="Helical" evidence="1">
    <location>
        <begin position="6"/>
        <end position="26"/>
    </location>
</feature>
<evidence type="ECO:0000313" key="2">
    <source>
        <dbReference type="EMBL" id="DAE15497.1"/>
    </source>
</evidence>
<feature type="transmembrane region" description="Helical" evidence="1">
    <location>
        <begin position="108"/>
        <end position="127"/>
    </location>
</feature>
<accession>A0A8S5Q9L4</accession>
<proteinExistence type="predicted"/>
<keyword evidence="1" id="KW-1133">Transmembrane helix</keyword>
<keyword evidence="1" id="KW-0472">Membrane</keyword>
<name>A0A8S5Q9L4_9CAUD</name>